<accession>A0A2G5PCZ2</accession>
<reference evidence="3 4" key="1">
    <citation type="journal article" date="2017" name="Infect. Genet. Evol.">
        <title>The new phylogeny of the genus Mycobacterium: The old and the news.</title>
        <authorList>
            <person name="Tortoli E."/>
            <person name="Fedrizzi T."/>
            <person name="Meehan C.J."/>
            <person name="Trovato A."/>
            <person name="Grottola A."/>
            <person name="Giacobazzi E."/>
            <person name="Serpini G.F."/>
            <person name="Tagliazucchi S."/>
            <person name="Fabio A."/>
            <person name="Bettua C."/>
            <person name="Bertorelli R."/>
            <person name="Frascaro F."/>
            <person name="De Sanctis V."/>
            <person name="Pecorari M."/>
            <person name="Jousson O."/>
            <person name="Segata N."/>
            <person name="Cirillo D.M."/>
        </authorList>
    </citation>
    <scope>NUCLEOTIDE SEQUENCE [LARGE SCALE GENOMIC DNA]</scope>
    <source>
        <strain evidence="3 4">CIP1034565</strain>
    </source>
</reference>
<dbReference type="RefSeq" id="WP_090590594.1">
    <property type="nucleotide sequence ID" value="NZ_CP104302.1"/>
</dbReference>
<evidence type="ECO:0008006" key="5">
    <source>
        <dbReference type="Google" id="ProtNLM"/>
    </source>
</evidence>
<dbReference type="Pfam" id="PF11795">
    <property type="entry name" value="DUF3322"/>
    <property type="match status" value="1"/>
</dbReference>
<dbReference type="InterPro" id="IPR024537">
    <property type="entry name" value="DUF3322"/>
</dbReference>
<dbReference type="InterPro" id="IPR014544">
    <property type="entry name" value="UCP028408"/>
</dbReference>
<dbReference type="EMBL" id="PDCN02000007">
    <property type="protein sequence ID" value="PIB75950.1"/>
    <property type="molecule type" value="Genomic_DNA"/>
</dbReference>
<organism evidence="3 4">
    <name type="scientific">Mycolicibacterium brumae</name>
    <dbReference type="NCBI Taxonomy" id="85968"/>
    <lineage>
        <taxon>Bacteria</taxon>
        <taxon>Bacillati</taxon>
        <taxon>Actinomycetota</taxon>
        <taxon>Actinomycetes</taxon>
        <taxon>Mycobacteriales</taxon>
        <taxon>Mycobacteriaceae</taxon>
        <taxon>Mycolicibacterium</taxon>
    </lineage>
</organism>
<evidence type="ECO:0000313" key="4">
    <source>
        <dbReference type="Proteomes" id="UP000230551"/>
    </source>
</evidence>
<evidence type="ECO:0000259" key="1">
    <source>
        <dbReference type="Pfam" id="PF09983"/>
    </source>
</evidence>
<dbReference type="InterPro" id="IPR024534">
    <property type="entry name" value="JetD_C"/>
</dbReference>
<sequence length="372" mass="40951">MTEPPKLMLPADVAKRASSTVSRHLKEWVFGGAVAPLTVRLGSPSEAAVAAHRDAVETWVRAWEQSPLEATWEERRWPSLGRQLVPVAVTITGADAICEAAGQARQWRTLRQRRERLCALDDGPAWPAVLEATFRHWKTLSDNDFDHLLAVLDWLRQNPDSGLLIRQLPIPGVDTKWLGAHRAAVTALAVALGVPEHLGLREREVLRAVAILDPALRRGFPRLFAAPDLELTHLDLAPDRVLVVENLQTLEALPELPATVAVFGSGDNSTAVAEFCWVRSAPRVVYWGDLDAAGFAILTRFRTVRGCESVLMDAAAVHAWEHLAVPDPASEPVDTALLTEAEAAALDLLRRNGLRIEQERIPMSAAAERLRY</sequence>
<dbReference type="AlphaFoldDB" id="A0A2G5PCZ2"/>
<protein>
    <recommendedName>
        <fullName evidence="5">DUF3322 and DUF2220 domain-containing protein</fullName>
    </recommendedName>
</protein>
<dbReference type="STRING" id="85968.GCA_900073015_02876"/>
<dbReference type="Pfam" id="PF09983">
    <property type="entry name" value="JetD_C"/>
    <property type="match status" value="1"/>
</dbReference>
<dbReference type="PIRSF" id="PIRSF028408">
    <property type="entry name" value="UCP028408"/>
    <property type="match status" value="1"/>
</dbReference>
<dbReference type="Proteomes" id="UP000230551">
    <property type="component" value="Unassembled WGS sequence"/>
</dbReference>
<feature type="domain" description="DUF3322" evidence="2">
    <location>
        <begin position="10"/>
        <end position="188"/>
    </location>
</feature>
<comment type="caution">
    <text evidence="3">The sequence shown here is derived from an EMBL/GenBank/DDBJ whole genome shotgun (WGS) entry which is preliminary data.</text>
</comment>
<evidence type="ECO:0000259" key="2">
    <source>
        <dbReference type="Pfam" id="PF11795"/>
    </source>
</evidence>
<evidence type="ECO:0000313" key="3">
    <source>
        <dbReference type="EMBL" id="PIB75950.1"/>
    </source>
</evidence>
<name>A0A2G5PCZ2_9MYCO</name>
<keyword evidence="4" id="KW-1185">Reference proteome</keyword>
<proteinExistence type="predicted"/>
<gene>
    <name evidence="3" type="ORF">CQY22_007860</name>
</gene>
<dbReference type="OrthoDB" id="322908at2"/>
<feature type="domain" description="Wadjet protein JetD C-terminal" evidence="1">
    <location>
        <begin position="199"/>
        <end position="369"/>
    </location>
</feature>